<organism evidence="7">
    <name type="scientific">Cryptosporidium hominis</name>
    <dbReference type="NCBI Taxonomy" id="237895"/>
    <lineage>
        <taxon>Eukaryota</taxon>
        <taxon>Sar</taxon>
        <taxon>Alveolata</taxon>
        <taxon>Apicomplexa</taxon>
        <taxon>Conoidasida</taxon>
        <taxon>Coccidia</taxon>
        <taxon>Eucoccidiorida</taxon>
        <taxon>Eimeriorina</taxon>
        <taxon>Cryptosporidiidae</taxon>
        <taxon>Cryptosporidium</taxon>
    </lineage>
</organism>
<keyword evidence="4" id="KW-0175">Coiled coil</keyword>
<evidence type="ECO:0000313" key="7">
    <source>
        <dbReference type="EMBL" id="CUV07529.1"/>
    </source>
</evidence>
<dbReference type="PANTHER" id="PTHR15107">
    <property type="entry name" value="RETINOBLASTOMA BINDING PROTEIN 8"/>
    <property type="match status" value="1"/>
</dbReference>
<dbReference type="GO" id="GO:0005634">
    <property type="term" value="C:nucleus"/>
    <property type="evidence" value="ECO:0007669"/>
    <property type="project" value="UniProtKB-SubCell"/>
</dbReference>
<feature type="coiled-coil region" evidence="4">
    <location>
        <begin position="27"/>
        <end position="68"/>
    </location>
</feature>
<dbReference type="GO" id="GO:0010792">
    <property type="term" value="P:DNA double-strand break processing involved in repair via single-strand annealing"/>
    <property type="evidence" value="ECO:0007669"/>
    <property type="project" value="TreeGrafter"/>
</dbReference>
<keyword evidence="3" id="KW-0539">Nucleus</keyword>
<keyword evidence="9" id="KW-1185">Reference proteome</keyword>
<evidence type="ECO:0000256" key="3">
    <source>
        <dbReference type="ARBA" id="ARBA00023242"/>
    </source>
</evidence>
<feature type="region of interest" description="Disordered" evidence="5">
    <location>
        <begin position="135"/>
        <end position="161"/>
    </location>
</feature>
<evidence type="ECO:0000256" key="1">
    <source>
        <dbReference type="ARBA" id="ARBA00004123"/>
    </source>
</evidence>
<dbReference type="OrthoDB" id="5801062at2759"/>
<dbReference type="GO" id="GO:0003684">
    <property type="term" value="F:damaged DNA binding"/>
    <property type="evidence" value="ECO:0007669"/>
    <property type="project" value="TreeGrafter"/>
</dbReference>
<accession>A0A0S4TKV6</accession>
<dbReference type="AlphaFoldDB" id="A0A0S4TKV6"/>
<evidence type="ECO:0000313" key="8">
    <source>
        <dbReference type="EMBL" id="PPS95759.1"/>
    </source>
</evidence>
<dbReference type="PANTHER" id="PTHR15107:SF0">
    <property type="entry name" value="DNA ENDONUCLEASE ACTIVATOR CTP1 C-TERMINAL DOMAIN-CONTAINING PROTEIN"/>
    <property type="match status" value="1"/>
</dbReference>
<dbReference type="VEuPathDB" id="CryptoDB:Chro.70598"/>
<dbReference type="Proteomes" id="UP001429100">
    <property type="component" value="Unassembled WGS sequence"/>
</dbReference>
<keyword evidence="2" id="KW-0227">DNA damage</keyword>
<feature type="domain" description="DNA endonuclease activator Ctp1 C-terminal" evidence="6">
    <location>
        <begin position="188"/>
        <end position="264"/>
    </location>
</feature>
<evidence type="ECO:0000313" key="9">
    <source>
        <dbReference type="Proteomes" id="UP001429100"/>
    </source>
</evidence>
<name>A0A0S4TKV6_CRYHO</name>
<reference evidence="7" key="2">
    <citation type="submission" date="2015-08" db="EMBL/GenBank/DDBJ databases">
        <authorList>
            <person name="Babu N.S."/>
            <person name="Beckwith C.J."/>
            <person name="Beseler K.G."/>
            <person name="Brison A."/>
            <person name="Carone J.V."/>
            <person name="Caskin T.P."/>
            <person name="Diamond M."/>
            <person name="Durham M.E."/>
            <person name="Foxe J.M."/>
            <person name="Go M."/>
            <person name="Henderson B.A."/>
            <person name="Jones I.B."/>
            <person name="McGettigan J.A."/>
            <person name="Micheletti S.J."/>
            <person name="Nasrallah M.E."/>
            <person name="Ortiz D."/>
            <person name="Piller C.R."/>
            <person name="Privatt S.R."/>
            <person name="Schneider S.L."/>
            <person name="Sharp S."/>
            <person name="Smith T.C."/>
            <person name="Stanton J.D."/>
            <person name="Ullery H.E."/>
            <person name="Wilson R.J."/>
            <person name="Serrano M.G."/>
            <person name="Buck G."/>
            <person name="Lee V."/>
            <person name="Wang Y."/>
            <person name="Carvalho R."/>
            <person name="Voegtly L."/>
            <person name="Shi R."/>
            <person name="Duckworth R."/>
            <person name="Johnson A."/>
            <person name="Loviza R."/>
            <person name="Walstead R."/>
            <person name="Shah Z."/>
            <person name="Kiflezghi M."/>
            <person name="Wade K."/>
            <person name="Ball S.L."/>
            <person name="Bradley K.W."/>
            <person name="Asai D.J."/>
            <person name="Bowman C.A."/>
            <person name="Russell D.A."/>
            <person name="Pope W.H."/>
            <person name="Jacobs-Sera D."/>
            <person name="Hendrix R.W."/>
            <person name="Hatfull G.F."/>
        </authorList>
    </citation>
    <scope>NUCLEOTIDE SEQUENCE [LARGE SCALE GENOMIC DNA]</scope>
</reference>
<gene>
    <name evidence="7" type="ORF">CHUDEA7_5380</name>
    <name evidence="8" type="ORF">GY17_00002425</name>
</gene>
<proteinExistence type="predicted"/>
<evidence type="ECO:0000256" key="5">
    <source>
        <dbReference type="SAM" id="MobiDB-lite"/>
    </source>
</evidence>
<feature type="region of interest" description="Disordered" evidence="5">
    <location>
        <begin position="243"/>
        <end position="266"/>
    </location>
</feature>
<evidence type="ECO:0000256" key="2">
    <source>
        <dbReference type="ARBA" id="ARBA00022763"/>
    </source>
</evidence>
<dbReference type="Proteomes" id="UP000199752">
    <property type="component" value="Chromosome 7"/>
</dbReference>
<dbReference type="EMBL" id="LN877953">
    <property type="protein sequence ID" value="CUV07529.1"/>
    <property type="molecule type" value="Genomic_DNA"/>
</dbReference>
<dbReference type="VEuPathDB" id="CryptoDB:GY17_00002425"/>
<dbReference type="EMBL" id="JTAI01000006">
    <property type="protein sequence ID" value="PPS95759.1"/>
    <property type="molecule type" value="Genomic_DNA"/>
</dbReference>
<sequence>MDQIIDDDEYNSIFPLEKIASHLNISLKFLENAQIQWMNEKESLLREIERLRMENRTLRMEVRSSENIERNSVSNTPNNNRIKSYYVINNDSGQIIPIPPNPVNQIVGRSCSSSNNIKRVNDVLEIQNITERNSNVIPNRNSTSAPRSIQNDQISPATSSQNCRVRHIQLEDENSDHEPLEEKKKAIKYREVGKSIGKKEQRKNLEAFECTECSKFYKAINNNRTSNSQSMCKHLKQSLLLQNSGRHRFKHPPTKSPPGYWDLDEI</sequence>
<evidence type="ECO:0000256" key="4">
    <source>
        <dbReference type="SAM" id="Coils"/>
    </source>
</evidence>
<dbReference type="InterPro" id="IPR013882">
    <property type="entry name" value="Ctp1_C"/>
</dbReference>
<comment type="subcellular location">
    <subcellularLocation>
        <location evidence="1">Nucleus</location>
    </subcellularLocation>
</comment>
<reference evidence="8 9" key="1">
    <citation type="submission" date="2014-11" db="EMBL/GenBank/DDBJ databases">
        <title>Comparative genomic analysis of Cryptosporidium hominis reveals occurrence of genetic recombination in virulent subtypes.</title>
        <authorList>
            <person name="Guo Y."/>
            <person name="Tang K."/>
            <person name="Frace M."/>
            <person name="Li N."/>
            <person name="Roellig D.M."/>
            <person name="Sammons S."/>
            <person name="Knipe K."/>
            <person name="Rowe L."/>
            <person name="Feng Y."/>
            <person name="Xiao L."/>
        </authorList>
    </citation>
    <scope>NUCLEOTIDE SEQUENCE [LARGE SCALE GENOMIC DNA]</scope>
    <source>
        <strain evidence="8">30976</strain>
    </source>
</reference>
<reference evidence="8 9" key="3">
    <citation type="submission" date="2017-10" db="EMBL/GenBank/DDBJ databases">
        <title>Consistent, comparative and evidence-based genome annotation and re-annotation for the closely-related species, Cryptosporidium parvum, C. hominis and C. tyzzeri.</title>
        <authorList>
            <person name="Baptista R.P."/>
            <person name="Li Y."/>
            <person name="Sateriale A."/>
            <person name="Striepen B."/>
            <person name="Kissinger J.C."/>
        </authorList>
    </citation>
    <scope>NUCLEOTIDE SEQUENCE [LARGE SCALE GENOMIC DNA]</scope>
    <source>
        <strain evidence="8">30976</strain>
    </source>
</reference>
<dbReference type="VEuPathDB" id="CryptoDB:CHUDEA7_5380"/>
<evidence type="ECO:0000259" key="6">
    <source>
        <dbReference type="Pfam" id="PF08573"/>
    </source>
</evidence>
<dbReference type="InterPro" id="IPR033316">
    <property type="entry name" value="RBBP8-like"/>
</dbReference>
<dbReference type="VEuPathDB" id="CryptoDB:ChTU502y2012_407g2660"/>
<protein>
    <submittedName>
        <fullName evidence="8">CtIP type zinc knuckle (C2H2)</fullName>
    </submittedName>
</protein>
<dbReference type="Pfam" id="PF08573">
    <property type="entry name" value="SAE2"/>
    <property type="match status" value="1"/>
</dbReference>